<proteinExistence type="predicted"/>
<name>A0ABW1TYI7_9BURK</name>
<dbReference type="PROSITE" id="PS51352">
    <property type="entry name" value="THIOREDOXIN_2"/>
    <property type="match status" value="1"/>
</dbReference>
<evidence type="ECO:0000313" key="3">
    <source>
        <dbReference type="EMBL" id="MFC6282731.1"/>
    </source>
</evidence>
<evidence type="ECO:0000256" key="1">
    <source>
        <dbReference type="SAM" id="SignalP"/>
    </source>
</evidence>
<dbReference type="Proteomes" id="UP001596270">
    <property type="component" value="Unassembled WGS sequence"/>
</dbReference>
<feature type="domain" description="Thioredoxin" evidence="2">
    <location>
        <begin position="14"/>
        <end position="155"/>
    </location>
</feature>
<sequence length="165" mass="17668">MMTSVTRRRFTAALACGLTAPAFTWPTQVQAKDSALPVPTSLPQAASAAAARGEPLVLLVSLPGCPFCELVRRSYLLPMRAEGLAAWQLDITNSNTPLVAFDGKTSSAALQISAWKATFTPTVLFFGPQGQELAERLVGIAVPDFYGVYLDERLATARKALAARR</sequence>
<organism evidence="3 4">
    <name type="scientific">Polaromonas aquatica</name>
    <dbReference type="NCBI Taxonomy" id="332657"/>
    <lineage>
        <taxon>Bacteria</taxon>
        <taxon>Pseudomonadati</taxon>
        <taxon>Pseudomonadota</taxon>
        <taxon>Betaproteobacteria</taxon>
        <taxon>Burkholderiales</taxon>
        <taxon>Comamonadaceae</taxon>
        <taxon>Polaromonas</taxon>
    </lineage>
</organism>
<keyword evidence="4" id="KW-1185">Reference proteome</keyword>
<dbReference type="InterPro" id="IPR036249">
    <property type="entry name" value="Thioredoxin-like_sf"/>
</dbReference>
<dbReference type="SUPFAM" id="SSF52833">
    <property type="entry name" value="Thioredoxin-like"/>
    <property type="match status" value="1"/>
</dbReference>
<dbReference type="InterPro" id="IPR013766">
    <property type="entry name" value="Thioredoxin_domain"/>
</dbReference>
<feature type="signal peptide" evidence="1">
    <location>
        <begin position="1"/>
        <end position="31"/>
    </location>
</feature>
<gene>
    <name evidence="3" type="ORF">ACFQND_16005</name>
</gene>
<protein>
    <recommendedName>
        <fullName evidence="2">Thioredoxin domain-containing protein</fullName>
    </recommendedName>
</protein>
<dbReference type="Gene3D" id="3.40.30.10">
    <property type="entry name" value="Glutaredoxin"/>
    <property type="match status" value="1"/>
</dbReference>
<evidence type="ECO:0000313" key="4">
    <source>
        <dbReference type="Proteomes" id="UP001596270"/>
    </source>
</evidence>
<comment type="caution">
    <text evidence="3">The sequence shown here is derived from an EMBL/GenBank/DDBJ whole genome shotgun (WGS) entry which is preliminary data.</text>
</comment>
<reference evidence="4" key="1">
    <citation type="journal article" date="2019" name="Int. J. Syst. Evol. Microbiol.">
        <title>The Global Catalogue of Microorganisms (GCM) 10K type strain sequencing project: providing services to taxonomists for standard genome sequencing and annotation.</title>
        <authorList>
            <consortium name="The Broad Institute Genomics Platform"/>
            <consortium name="The Broad Institute Genome Sequencing Center for Infectious Disease"/>
            <person name="Wu L."/>
            <person name="Ma J."/>
        </authorList>
    </citation>
    <scope>NUCLEOTIDE SEQUENCE [LARGE SCALE GENOMIC DNA]</scope>
    <source>
        <strain evidence="4">CCUG 39402</strain>
    </source>
</reference>
<feature type="chain" id="PRO_5047461676" description="Thioredoxin domain-containing protein" evidence="1">
    <location>
        <begin position="32"/>
        <end position="165"/>
    </location>
</feature>
<dbReference type="EMBL" id="JBHSRS010000080">
    <property type="protein sequence ID" value="MFC6282731.1"/>
    <property type="molecule type" value="Genomic_DNA"/>
</dbReference>
<evidence type="ECO:0000259" key="2">
    <source>
        <dbReference type="PROSITE" id="PS51352"/>
    </source>
</evidence>
<accession>A0ABW1TYI7</accession>
<keyword evidence="1" id="KW-0732">Signal</keyword>